<keyword evidence="3" id="KW-1185">Reference proteome</keyword>
<keyword evidence="1" id="KW-0732">Signal</keyword>
<protein>
    <submittedName>
        <fullName evidence="2">Lipocalin-like protein</fullName>
    </submittedName>
</protein>
<accession>A0A495PSI6</accession>
<gene>
    <name evidence="2" type="ORF">BC962_1837</name>
</gene>
<dbReference type="RefSeq" id="WP_121345659.1">
    <property type="nucleotide sequence ID" value="NZ_RBLG01000002.1"/>
</dbReference>
<dbReference type="AlphaFoldDB" id="A0A495PSI6"/>
<organism evidence="2 3">
    <name type="scientific">Gillisia mitskevichiae</name>
    <dbReference type="NCBI Taxonomy" id="270921"/>
    <lineage>
        <taxon>Bacteria</taxon>
        <taxon>Pseudomonadati</taxon>
        <taxon>Bacteroidota</taxon>
        <taxon>Flavobacteriia</taxon>
        <taxon>Flavobacteriales</taxon>
        <taxon>Flavobacteriaceae</taxon>
        <taxon>Gillisia</taxon>
    </lineage>
</organism>
<dbReference type="OrthoDB" id="1448913at2"/>
<evidence type="ECO:0000256" key="1">
    <source>
        <dbReference type="SAM" id="SignalP"/>
    </source>
</evidence>
<sequence length="137" mass="15681">MKRILTLLIIVTSLFACSNDDDNLKMDPELNGIWVLTDMNCFCGFDPETNINDFSLNFNNSENTVIVQNPREDYFYIANSGTFNYTLTDDGILKINGSDDFIYKIDGAVLTLTRIDDPQIADDELELVYKRLQQTEM</sequence>
<name>A0A495PSI6_9FLAO</name>
<reference evidence="2 3" key="1">
    <citation type="submission" date="2018-10" db="EMBL/GenBank/DDBJ databases">
        <title>Genomic Encyclopedia of Archaeal and Bacterial Type Strains, Phase II (KMG-II): from individual species to whole genera.</title>
        <authorList>
            <person name="Goeker M."/>
        </authorList>
    </citation>
    <scope>NUCLEOTIDE SEQUENCE [LARGE SCALE GENOMIC DNA]</scope>
    <source>
        <strain evidence="2 3">DSM 19839</strain>
    </source>
</reference>
<comment type="caution">
    <text evidence="2">The sequence shown here is derived from an EMBL/GenBank/DDBJ whole genome shotgun (WGS) entry which is preliminary data.</text>
</comment>
<evidence type="ECO:0000313" key="3">
    <source>
        <dbReference type="Proteomes" id="UP000276282"/>
    </source>
</evidence>
<dbReference type="EMBL" id="RBLG01000002">
    <property type="protein sequence ID" value="RKS53584.1"/>
    <property type="molecule type" value="Genomic_DNA"/>
</dbReference>
<feature type="chain" id="PRO_5019710625" evidence="1">
    <location>
        <begin position="19"/>
        <end position="137"/>
    </location>
</feature>
<dbReference type="PROSITE" id="PS51257">
    <property type="entry name" value="PROKAR_LIPOPROTEIN"/>
    <property type="match status" value="1"/>
</dbReference>
<proteinExistence type="predicted"/>
<feature type="signal peptide" evidence="1">
    <location>
        <begin position="1"/>
        <end position="18"/>
    </location>
</feature>
<evidence type="ECO:0000313" key="2">
    <source>
        <dbReference type="EMBL" id="RKS53584.1"/>
    </source>
</evidence>
<dbReference type="Proteomes" id="UP000276282">
    <property type="component" value="Unassembled WGS sequence"/>
</dbReference>